<evidence type="ECO:0000256" key="1">
    <source>
        <dbReference type="ARBA" id="ARBA00005417"/>
    </source>
</evidence>
<evidence type="ECO:0000313" key="5">
    <source>
        <dbReference type="Proteomes" id="UP000315400"/>
    </source>
</evidence>
<organism evidence="4 5">
    <name type="scientific">Spiribacter salinus</name>
    <dbReference type="NCBI Taxonomy" id="1335746"/>
    <lineage>
        <taxon>Bacteria</taxon>
        <taxon>Pseudomonadati</taxon>
        <taxon>Pseudomonadota</taxon>
        <taxon>Gammaproteobacteria</taxon>
        <taxon>Chromatiales</taxon>
        <taxon>Ectothiorhodospiraceae</taxon>
        <taxon>Spiribacter</taxon>
    </lineage>
</organism>
<name>A0A540VQA7_9GAMM</name>
<protein>
    <submittedName>
        <fullName evidence="4">ATP-binding cassette domain-containing protein</fullName>
    </submittedName>
</protein>
<dbReference type="SUPFAM" id="SSF52540">
    <property type="entry name" value="P-loop containing nucleoside triphosphate hydrolases"/>
    <property type="match status" value="1"/>
</dbReference>
<dbReference type="PANTHER" id="PTHR43335:SF2">
    <property type="entry name" value="ABC TRANSPORTER, ATP-BINDING PROTEIN"/>
    <property type="match status" value="1"/>
</dbReference>
<comment type="caution">
    <text evidence="4">The sequence shown here is derived from an EMBL/GenBank/DDBJ whole genome shotgun (WGS) entry which is preliminary data.</text>
</comment>
<keyword evidence="2" id="KW-0813">Transport</keyword>
<dbReference type="Pfam" id="PF00005">
    <property type="entry name" value="ABC_tran"/>
    <property type="match status" value="1"/>
</dbReference>
<feature type="domain" description="ABC transporter" evidence="3">
    <location>
        <begin position="15"/>
        <end position="41"/>
    </location>
</feature>
<dbReference type="PANTHER" id="PTHR43335">
    <property type="entry name" value="ABC TRANSPORTER, ATP-BINDING PROTEIN"/>
    <property type="match status" value="1"/>
</dbReference>
<keyword evidence="4" id="KW-0547">Nucleotide-binding</keyword>
<dbReference type="InterPro" id="IPR027417">
    <property type="entry name" value="P-loop_NTPase"/>
</dbReference>
<dbReference type="AlphaFoldDB" id="A0A540VQA7"/>
<gene>
    <name evidence="4" type="ORF">FKY71_11130</name>
</gene>
<dbReference type="Gene3D" id="3.40.50.300">
    <property type="entry name" value="P-loop containing nucleotide triphosphate hydrolases"/>
    <property type="match status" value="1"/>
</dbReference>
<evidence type="ECO:0000313" key="4">
    <source>
        <dbReference type="EMBL" id="TQE98954.1"/>
    </source>
</evidence>
<keyword evidence="4" id="KW-0067">ATP-binding</keyword>
<proteinExistence type="inferred from homology"/>
<comment type="similarity">
    <text evidence="1">Belongs to the ABC transporter superfamily.</text>
</comment>
<accession>A0A540VQA7</accession>
<evidence type="ECO:0000259" key="3">
    <source>
        <dbReference type="Pfam" id="PF00005"/>
    </source>
</evidence>
<dbReference type="EMBL" id="VIFK01000109">
    <property type="protein sequence ID" value="TQE98954.1"/>
    <property type="molecule type" value="Genomic_DNA"/>
</dbReference>
<dbReference type="Proteomes" id="UP000315400">
    <property type="component" value="Unassembled WGS sequence"/>
</dbReference>
<sequence length="176" mass="19129">MSPRPPIVRSVPNWGGMRQRFGIAQALIARPRLLIVDEPTAGLDPGERNRFHNLLVGASSETVVLLSTHIVADVADLCPNMAIMANGGIRCSGTPEALRQRLRGRVWRQRLSQAEADGARQHLNVISTRLVEGRSEIHVLAAERPGEGFEPVEPDLEDVYFAELGPQVTGGGERAA</sequence>
<dbReference type="GO" id="GO:0005524">
    <property type="term" value="F:ATP binding"/>
    <property type="evidence" value="ECO:0007669"/>
    <property type="project" value="UniProtKB-KW"/>
</dbReference>
<dbReference type="GO" id="GO:0016887">
    <property type="term" value="F:ATP hydrolysis activity"/>
    <property type="evidence" value="ECO:0007669"/>
    <property type="project" value="InterPro"/>
</dbReference>
<evidence type="ECO:0000256" key="2">
    <source>
        <dbReference type="ARBA" id="ARBA00022448"/>
    </source>
</evidence>
<reference evidence="4 5" key="1">
    <citation type="submission" date="2019-06" db="EMBL/GenBank/DDBJ databases">
        <title>Metagenome assembled Genome of Spiribacter salinus SL48-SHIP from the microbial mat of Salt Lake 48 (Novosibirsk region, Russia).</title>
        <authorList>
            <person name="Shipova A."/>
            <person name="Rozanov A.S."/>
            <person name="Bryanskaya A.V."/>
            <person name="Peltek S.E."/>
        </authorList>
    </citation>
    <scope>NUCLEOTIDE SEQUENCE [LARGE SCALE GENOMIC DNA]</scope>
    <source>
        <strain evidence="4">SL48-SHIP-2</strain>
    </source>
</reference>
<dbReference type="InterPro" id="IPR003439">
    <property type="entry name" value="ABC_transporter-like_ATP-bd"/>
</dbReference>